<dbReference type="SUPFAM" id="SSF50129">
    <property type="entry name" value="GroES-like"/>
    <property type="match status" value="1"/>
</dbReference>
<dbReference type="AlphaFoldDB" id="A0A387BRX6"/>
<dbReference type="InterPro" id="IPR013149">
    <property type="entry name" value="ADH-like_C"/>
</dbReference>
<dbReference type="InterPro" id="IPR020843">
    <property type="entry name" value="ER"/>
</dbReference>
<dbReference type="KEGG" id="gry:D7I44_14545"/>
<dbReference type="Pfam" id="PF08240">
    <property type="entry name" value="ADH_N"/>
    <property type="match status" value="1"/>
</dbReference>
<feature type="domain" description="Enoyl reductase (ER)" evidence="1">
    <location>
        <begin position="10"/>
        <end position="305"/>
    </location>
</feature>
<dbReference type="PANTHER" id="PTHR43482">
    <property type="entry name" value="PROTEIN AST1-RELATED"/>
    <property type="match status" value="1"/>
</dbReference>
<proteinExistence type="predicted"/>
<dbReference type="EMBL" id="CP032624">
    <property type="protein sequence ID" value="AYG05458.1"/>
    <property type="molecule type" value="Genomic_DNA"/>
</dbReference>
<keyword evidence="3" id="KW-1185">Reference proteome</keyword>
<dbReference type="SMART" id="SM00829">
    <property type="entry name" value="PKS_ER"/>
    <property type="match status" value="1"/>
</dbReference>
<dbReference type="PANTHER" id="PTHR43482:SF1">
    <property type="entry name" value="PROTEIN AST1-RELATED"/>
    <property type="match status" value="1"/>
</dbReference>
<dbReference type="InterPro" id="IPR011032">
    <property type="entry name" value="GroES-like_sf"/>
</dbReference>
<accession>A0A387BRX6</accession>
<evidence type="ECO:0000313" key="3">
    <source>
        <dbReference type="Proteomes" id="UP000275069"/>
    </source>
</evidence>
<dbReference type="Gene3D" id="3.90.180.10">
    <property type="entry name" value="Medium-chain alcohol dehydrogenases, catalytic domain"/>
    <property type="match status" value="1"/>
</dbReference>
<evidence type="ECO:0000313" key="2">
    <source>
        <dbReference type="EMBL" id="AYG05458.1"/>
    </source>
</evidence>
<sequence>MKAVQIRSFGGIDVLELREVDVPHPGPGQLRIRVEAAAVNPVDIQTRSGALAQACVMLPRPHIGLGWDVAGVVDHVGAGGRSDLTVGDRVIALSDRLMQPLKGQADFVVVDSSHAARIPIDADPVALSTLPLSGLTALQALDYADMAPGQTLLVTGAAGSVGGYVLQLAQRIGLQVIATARAHDETLVRALGAHEFVPSNEDLAEETRRLTSGGADAVVDAASLGLAALDAVRGSGTFISLSGPGPIPLRGTQVRSVWIRADGGQLARLVDADLTHRVAGTHPLEHVGAVHERMQVGGERGRHVLLP</sequence>
<gene>
    <name evidence="2" type="ORF">D7I44_14545</name>
</gene>
<evidence type="ECO:0000259" key="1">
    <source>
        <dbReference type="SMART" id="SM00829"/>
    </source>
</evidence>
<dbReference type="RefSeq" id="WP_120790986.1">
    <property type="nucleotide sequence ID" value="NZ_CP032624.1"/>
</dbReference>
<dbReference type="InterPro" id="IPR036291">
    <property type="entry name" value="NAD(P)-bd_dom_sf"/>
</dbReference>
<reference evidence="2 3" key="1">
    <citation type="submission" date="2018-09" db="EMBL/GenBank/DDBJ databases">
        <title>Genome sequencing of strain 2DFW10M-5.</title>
        <authorList>
            <person name="Heo J."/>
            <person name="Kim S.-J."/>
            <person name="Kwon S.-W."/>
        </authorList>
    </citation>
    <scope>NUCLEOTIDE SEQUENCE [LARGE SCALE GENOMIC DNA]</scope>
    <source>
        <strain evidence="2 3">2DFW10M-5</strain>
    </source>
</reference>
<dbReference type="SUPFAM" id="SSF51735">
    <property type="entry name" value="NAD(P)-binding Rossmann-fold domains"/>
    <property type="match status" value="1"/>
</dbReference>
<organism evidence="2 3">
    <name type="scientific">Gryllotalpicola protaetiae</name>
    <dbReference type="NCBI Taxonomy" id="2419771"/>
    <lineage>
        <taxon>Bacteria</taxon>
        <taxon>Bacillati</taxon>
        <taxon>Actinomycetota</taxon>
        <taxon>Actinomycetes</taxon>
        <taxon>Micrococcales</taxon>
        <taxon>Microbacteriaceae</taxon>
        <taxon>Gryllotalpicola</taxon>
    </lineage>
</organism>
<dbReference type="Proteomes" id="UP000275069">
    <property type="component" value="Chromosome"/>
</dbReference>
<dbReference type="GO" id="GO:0016491">
    <property type="term" value="F:oxidoreductase activity"/>
    <property type="evidence" value="ECO:0007669"/>
    <property type="project" value="InterPro"/>
</dbReference>
<dbReference type="OrthoDB" id="4190732at2"/>
<name>A0A387BRX6_9MICO</name>
<dbReference type="InterPro" id="IPR052585">
    <property type="entry name" value="Lipid_raft_assoc_Zn_ADH"/>
</dbReference>
<dbReference type="Gene3D" id="3.40.50.720">
    <property type="entry name" value="NAD(P)-binding Rossmann-like Domain"/>
    <property type="match status" value="1"/>
</dbReference>
<dbReference type="InterPro" id="IPR013154">
    <property type="entry name" value="ADH-like_N"/>
</dbReference>
<dbReference type="Pfam" id="PF00107">
    <property type="entry name" value="ADH_zinc_N"/>
    <property type="match status" value="1"/>
</dbReference>
<dbReference type="CDD" id="cd05289">
    <property type="entry name" value="MDR_like_2"/>
    <property type="match status" value="1"/>
</dbReference>
<protein>
    <submittedName>
        <fullName evidence="2">NADP-dependent oxidoreductase</fullName>
    </submittedName>
</protein>